<gene>
    <name evidence="1" type="ORF">GGR04_001237</name>
</gene>
<evidence type="ECO:0008006" key="3">
    <source>
        <dbReference type="Google" id="ProtNLM"/>
    </source>
</evidence>
<dbReference type="EMBL" id="JACIEK010000001">
    <property type="protein sequence ID" value="MBB3997416.1"/>
    <property type="molecule type" value="Genomic_DNA"/>
</dbReference>
<keyword evidence="2" id="KW-1185">Reference proteome</keyword>
<evidence type="ECO:0000313" key="1">
    <source>
        <dbReference type="EMBL" id="MBB3997416.1"/>
    </source>
</evidence>
<dbReference type="RefSeq" id="WP_183198870.1">
    <property type="nucleotide sequence ID" value="NZ_JACIEK010000001.1"/>
</dbReference>
<name>A0A7W6E9V7_9HYPH</name>
<accession>A0A7W6E9V7</accession>
<comment type="caution">
    <text evidence="1">The sequence shown here is derived from an EMBL/GenBank/DDBJ whole genome shotgun (WGS) entry which is preliminary data.</text>
</comment>
<organism evidence="1 2">
    <name type="scientific">Aureimonas pseudogalii</name>
    <dbReference type="NCBI Taxonomy" id="1744844"/>
    <lineage>
        <taxon>Bacteria</taxon>
        <taxon>Pseudomonadati</taxon>
        <taxon>Pseudomonadota</taxon>
        <taxon>Alphaproteobacteria</taxon>
        <taxon>Hyphomicrobiales</taxon>
        <taxon>Aurantimonadaceae</taxon>
        <taxon>Aureimonas</taxon>
    </lineage>
</organism>
<evidence type="ECO:0000313" key="2">
    <source>
        <dbReference type="Proteomes" id="UP000542776"/>
    </source>
</evidence>
<sequence length="78" mass="8495">MAFKDAQHPFFRPLWRRIAVVAACLVWAGVEAVAGDPTWMVMTLAIGAYAAWTFLLRYEPPAETAPSVDASDAGTPRS</sequence>
<dbReference type="Proteomes" id="UP000542776">
    <property type="component" value="Unassembled WGS sequence"/>
</dbReference>
<proteinExistence type="predicted"/>
<protein>
    <recommendedName>
        <fullName evidence="3">DUF3329 domain-containing protein</fullName>
    </recommendedName>
</protein>
<reference evidence="1 2" key="1">
    <citation type="submission" date="2020-08" db="EMBL/GenBank/DDBJ databases">
        <title>Genomic Encyclopedia of Type Strains, Phase IV (KMG-IV): sequencing the most valuable type-strain genomes for metagenomic binning, comparative biology and taxonomic classification.</title>
        <authorList>
            <person name="Goeker M."/>
        </authorList>
    </citation>
    <scope>NUCLEOTIDE SEQUENCE [LARGE SCALE GENOMIC DNA]</scope>
    <source>
        <strain evidence="1 2">DSM 102238</strain>
    </source>
</reference>
<dbReference type="AlphaFoldDB" id="A0A7W6E9V7"/>